<keyword evidence="1" id="KW-0808">Transferase</keyword>
<organism evidence="1 2">
    <name type="scientific">Neofusicoccum parvum</name>
    <dbReference type="NCBI Taxonomy" id="310453"/>
    <lineage>
        <taxon>Eukaryota</taxon>
        <taxon>Fungi</taxon>
        <taxon>Dikarya</taxon>
        <taxon>Ascomycota</taxon>
        <taxon>Pezizomycotina</taxon>
        <taxon>Dothideomycetes</taxon>
        <taxon>Dothideomycetes incertae sedis</taxon>
        <taxon>Botryosphaeriales</taxon>
        <taxon>Botryosphaeriaceae</taxon>
        <taxon>Neofusicoccum</taxon>
    </lineage>
</organism>
<dbReference type="EMBL" id="BSXG01000001">
    <property type="protein sequence ID" value="GME21878.1"/>
    <property type="molecule type" value="Genomic_DNA"/>
</dbReference>
<reference evidence="1" key="1">
    <citation type="submission" date="2024-09" db="EMBL/GenBank/DDBJ databases">
        <title>Draft Genome Sequences of Neofusicoccum parvum.</title>
        <authorList>
            <person name="Ashida A."/>
            <person name="Camagna M."/>
            <person name="Tanaka A."/>
            <person name="Takemoto D."/>
        </authorList>
    </citation>
    <scope>NUCLEOTIDE SEQUENCE</scope>
    <source>
        <strain evidence="1">PPO83</strain>
    </source>
</reference>
<keyword evidence="1" id="KW-0489">Methyltransferase</keyword>
<name>A0ACB5RN06_9PEZI</name>
<sequence length="186" mass="19503">MLETAPRSAADDWQAKDRTYHATSSPYALPNDAAEHRRLDDQNAAYLALMRGRLVHCALPSPPARILDVGAGSGATTLHLAAAFPSAAAVVGLDLSPVPALAPAPAGLPGVIGVQGDFLAPALADLPAAVRDGAFDLVFSRLLVMGVNDWGLFFERVREVLRPGTGWVETQELDQVWGGGEEGDGL</sequence>
<proteinExistence type="predicted"/>
<accession>A0ACB5RN06</accession>
<evidence type="ECO:0000313" key="1">
    <source>
        <dbReference type="EMBL" id="GME21878.1"/>
    </source>
</evidence>
<evidence type="ECO:0000313" key="2">
    <source>
        <dbReference type="Proteomes" id="UP001165186"/>
    </source>
</evidence>
<keyword evidence="2" id="KW-1185">Reference proteome</keyword>
<protein>
    <submittedName>
        <fullName evidence="1">Methyltransferase domain-containing protein</fullName>
    </submittedName>
</protein>
<dbReference type="Proteomes" id="UP001165186">
    <property type="component" value="Unassembled WGS sequence"/>
</dbReference>
<gene>
    <name evidence="1" type="primary">g12172</name>
    <name evidence="1" type="ORF">NpPPO83_00012172</name>
</gene>
<comment type="caution">
    <text evidence="1">The sequence shown here is derived from an EMBL/GenBank/DDBJ whole genome shotgun (WGS) entry which is preliminary data.</text>
</comment>